<dbReference type="SMART" id="SM00091">
    <property type="entry name" value="PAS"/>
    <property type="match status" value="2"/>
</dbReference>
<dbReference type="EMBL" id="QDKQ01000040">
    <property type="protein sequence ID" value="PVM89773.1"/>
    <property type="molecule type" value="Genomic_DNA"/>
</dbReference>
<evidence type="ECO:0000313" key="7">
    <source>
        <dbReference type="EMBL" id="PVM89773.1"/>
    </source>
</evidence>
<dbReference type="Gene3D" id="3.40.50.2300">
    <property type="match status" value="1"/>
</dbReference>
<dbReference type="Pfam" id="PF00512">
    <property type="entry name" value="HisKA"/>
    <property type="match status" value="1"/>
</dbReference>
<dbReference type="PROSITE" id="PS50110">
    <property type="entry name" value="RESPONSE_REGULATORY"/>
    <property type="match status" value="1"/>
</dbReference>
<dbReference type="InterPro" id="IPR036097">
    <property type="entry name" value="HisK_dim/P_sf"/>
</dbReference>
<dbReference type="SUPFAM" id="SSF47384">
    <property type="entry name" value="Homodimeric domain of signal transducing histidine kinase"/>
    <property type="match status" value="1"/>
</dbReference>
<dbReference type="SUPFAM" id="SSF52172">
    <property type="entry name" value="CheY-like"/>
    <property type="match status" value="1"/>
</dbReference>
<comment type="caution">
    <text evidence="7">The sequence shown here is derived from an EMBL/GenBank/DDBJ whole genome shotgun (WGS) entry which is preliminary data.</text>
</comment>
<dbReference type="CDD" id="cd00130">
    <property type="entry name" value="PAS"/>
    <property type="match status" value="2"/>
</dbReference>
<evidence type="ECO:0000313" key="8">
    <source>
        <dbReference type="Proteomes" id="UP000245073"/>
    </source>
</evidence>
<dbReference type="PROSITE" id="PS50109">
    <property type="entry name" value="HIS_KIN"/>
    <property type="match status" value="1"/>
</dbReference>
<dbReference type="Gene3D" id="1.10.287.130">
    <property type="match status" value="1"/>
</dbReference>
<feature type="domain" description="Histidine kinase" evidence="5">
    <location>
        <begin position="283"/>
        <end position="502"/>
    </location>
</feature>
<evidence type="ECO:0000259" key="6">
    <source>
        <dbReference type="PROSITE" id="PS50110"/>
    </source>
</evidence>
<dbReference type="AlphaFoldDB" id="A0A2T9K1M6"/>
<keyword evidence="7" id="KW-0418">Kinase</keyword>
<evidence type="ECO:0000256" key="3">
    <source>
        <dbReference type="ARBA" id="ARBA00022553"/>
    </source>
</evidence>
<dbReference type="SUPFAM" id="SSF55874">
    <property type="entry name" value="ATPase domain of HSP90 chaperone/DNA topoisomerase II/histidine kinase"/>
    <property type="match status" value="1"/>
</dbReference>
<dbReference type="PRINTS" id="PR00344">
    <property type="entry name" value="BCTRLSENSOR"/>
</dbReference>
<dbReference type="OrthoDB" id="7178349at2"/>
<evidence type="ECO:0000259" key="5">
    <source>
        <dbReference type="PROSITE" id="PS50109"/>
    </source>
</evidence>
<dbReference type="CDD" id="cd16922">
    <property type="entry name" value="HATPase_EvgS-ArcB-TorS-like"/>
    <property type="match status" value="1"/>
</dbReference>
<proteinExistence type="predicted"/>
<keyword evidence="7" id="KW-0808">Transferase</keyword>
<dbReference type="InterPro" id="IPR003594">
    <property type="entry name" value="HATPase_dom"/>
</dbReference>
<dbReference type="GO" id="GO:0000155">
    <property type="term" value="F:phosphorelay sensor kinase activity"/>
    <property type="evidence" value="ECO:0007669"/>
    <property type="project" value="InterPro"/>
</dbReference>
<dbReference type="InterPro" id="IPR003661">
    <property type="entry name" value="HisK_dim/P_dom"/>
</dbReference>
<feature type="modified residue" description="4-aspartylphosphate" evidence="4">
    <location>
        <position position="575"/>
    </location>
</feature>
<gene>
    <name evidence="7" type="ORF">DDF67_11830</name>
</gene>
<protein>
    <recommendedName>
        <fullName evidence="2">histidine kinase</fullName>
        <ecNumber evidence="2">2.7.13.3</ecNumber>
    </recommendedName>
</protein>
<dbReference type="InterPro" id="IPR001789">
    <property type="entry name" value="Sig_transdc_resp-reg_receiver"/>
</dbReference>
<accession>A0A2T9K1M6</accession>
<dbReference type="InterPro" id="IPR011006">
    <property type="entry name" value="CheY-like_superfamily"/>
</dbReference>
<dbReference type="InterPro" id="IPR005467">
    <property type="entry name" value="His_kinase_dom"/>
</dbReference>
<dbReference type="Pfam" id="PF08448">
    <property type="entry name" value="PAS_4"/>
    <property type="match status" value="1"/>
</dbReference>
<dbReference type="InterPro" id="IPR004358">
    <property type="entry name" value="Sig_transdc_His_kin-like_C"/>
</dbReference>
<dbReference type="PANTHER" id="PTHR45339:SF5">
    <property type="entry name" value="HISTIDINE KINASE"/>
    <property type="match status" value="1"/>
</dbReference>
<reference evidence="7 8" key="1">
    <citation type="submission" date="2018-04" db="EMBL/GenBank/DDBJ databases">
        <title>The genome sequence of Caulobacter sp. 744.</title>
        <authorList>
            <person name="Gao J."/>
            <person name="Sun J."/>
        </authorList>
    </citation>
    <scope>NUCLEOTIDE SEQUENCE [LARGE SCALE GENOMIC DNA]</scope>
    <source>
        <strain evidence="7 8">774</strain>
    </source>
</reference>
<organism evidence="7 8">
    <name type="scientific">Caulobacter endophyticus</name>
    <dbReference type="NCBI Taxonomy" id="2172652"/>
    <lineage>
        <taxon>Bacteria</taxon>
        <taxon>Pseudomonadati</taxon>
        <taxon>Pseudomonadota</taxon>
        <taxon>Alphaproteobacteria</taxon>
        <taxon>Caulobacterales</taxon>
        <taxon>Caulobacteraceae</taxon>
        <taxon>Caulobacter</taxon>
    </lineage>
</organism>
<dbReference type="SMART" id="SM00448">
    <property type="entry name" value="REC"/>
    <property type="match status" value="1"/>
</dbReference>
<dbReference type="EC" id="2.7.13.3" evidence="2"/>
<dbReference type="SMART" id="SM00388">
    <property type="entry name" value="HisKA"/>
    <property type="match status" value="1"/>
</dbReference>
<dbReference type="RefSeq" id="WP_109101102.1">
    <property type="nucleotide sequence ID" value="NZ_QDKQ01000040.1"/>
</dbReference>
<sequence>MAIHFDGLNVDGLGALVDVLEASPDCVKILDAEGRIHAINSAGCAFLCQSSHALEGRLWAEFLPEPVREAARRAVAGALEGATLRLSTPCETPHGIRHCDLTVSPLRSAGGARVVAILAVTRDVTDLVLGRLAAEQSARDMARQSAALRAAGLVAKLGAWEIDYQRKEIFWSDEIWTLMGQVPRPLALEDADSVLSGEDREQLRAALQACAQSGEPFALDVPVTRNDETRIWVRIFGERDLGGQILRGAVQDITAQRAAEAELVAARDAAQAASAAQSAFLANVSHEIRTPLHGILGMAQVMETEAPTPLQRERLTIIRQSGDTLMALLNDILDLAKIESGHIELREREFDLAAALTAACGPFTYLAAQRDLAFEVMIEPETAGRWIGDELRLRQILSNLVSNAVKFTQAGSINVLAQATPHGLAISVADTGQGIFPGDVGQLFEKFSQGRGPGVNGGAGVRGTGLGLAICRQLAHLMGGEVSVETALGRGSTFELSVPLQRASPPEASIAAKAAEDPFVQAGPLRILAAEDNPTNQLILRSMLAPLGVELLIVGDGLSAVEAMGVASFDIILMDIQMPRLDGVEATKRIRALERDHDLRSTPIVALSANVMAHQVESYRAAGMDDVVEKPIDLARLYAVLESVVEAR</sequence>
<keyword evidence="8" id="KW-1185">Reference proteome</keyword>
<evidence type="ECO:0000256" key="1">
    <source>
        <dbReference type="ARBA" id="ARBA00000085"/>
    </source>
</evidence>
<dbReference type="CDD" id="cd00082">
    <property type="entry name" value="HisKA"/>
    <property type="match status" value="1"/>
</dbReference>
<dbReference type="Pfam" id="PF02518">
    <property type="entry name" value="HATPase_c"/>
    <property type="match status" value="1"/>
</dbReference>
<dbReference type="InterPro" id="IPR000014">
    <property type="entry name" value="PAS"/>
</dbReference>
<dbReference type="Pfam" id="PF00072">
    <property type="entry name" value="Response_reg"/>
    <property type="match status" value="1"/>
</dbReference>
<comment type="catalytic activity">
    <reaction evidence="1">
        <text>ATP + protein L-histidine = ADP + protein N-phospho-L-histidine.</text>
        <dbReference type="EC" id="2.7.13.3"/>
    </reaction>
</comment>
<name>A0A2T9K1M6_9CAUL</name>
<feature type="domain" description="Response regulatory" evidence="6">
    <location>
        <begin position="526"/>
        <end position="645"/>
    </location>
</feature>
<dbReference type="PANTHER" id="PTHR45339">
    <property type="entry name" value="HYBRID SIGNAL TRANSDUCTION HISTIDINE KINASE J"/>
    <property type="match status" value="1"/>
</dbReference>
<evidence type="ECO:0000256" key="2">
    <source>
        <dbReference type="ARBA" id="ARBA00012438"/>
    </source>
</evidence>
<dbReference type="CDD" id="cd17546">
    <property type="entry name" value="REC_hyHK_CKI1_RcsC-like"/>
    <property type="match status" value="1"/>
</dbReference>
<dbReference type="NCBIfam" id="TIGR00229">
    <property type="entry name" value="sensory_box"/>
    <property type="match status" value="1"/>
</dbReference>
<dbReference type="Proteomes" id="UP000245073">
    <property type="component" value="Unassembled WGS sequence"/>
</dbReference>
<dbReference type="Gene3D" id="3.30.450.20">
    <property type="entry name" value="PAS domain"/>
    <property type="match status" value="2"/>
</dbReference>
<dbReference type="SMART" id="SM00387">
    <property type="entry name" value="HATPase_c"/>
    <property type="match status" value="1"/>
</dbReference>
<dbReference type="SUPFAM" id="SSF55785">
    <property type="entry name" value="PYP-like sensor domain (PAS domain)"/>
    <property type="match status" value="2"/>
</dbReference>
<dbReference type="InterPro" id="IPR035965">
    <property type="entry name" value="PAS-like_dom_sf"/>
</dbReference>
<dbReference type="Gene3D" id="3.30.565.10">
    <property type="entry name" value="Histidine kinase-like ATPase, C-terminal domain"/>
    <property type="match status" value="1"/>
</dbReference>
<keyword evidence="3 4" id="KW-0597">Phosphoprotein</keyword>
<evidence type="ECO:0000256" key="4">
    <source>
        <dbReference type="PROSITE-ProRule" id="PRU00169"/>
    </source>
</evidence>
<dbReference type="InterPro" id="IPR036890">
    <property type="entry name" value="HATPase_C_sf"/>
</dbReference>
<dbReference type="InterPro" id="IPR013656">
    <property type="entry name" value="PAS_4"/>
</dbReference>